<dbReference type="GO" id="GO:0005929">
    <property type="term" value="C:cilium"/>
    <property type="evidence" value="ECO:0007669"/>
    <property type="project" value="UniProtKB-SubCell"/>
</dbReference>
<dbReference type="OrthoDB" id="438545at2759"/>
<evidence type="ECO:0000256" key="1">
    <source>
        <dbReference type="ARBA" id="ARBA00004138"/>
    </source>
</evidence>
<feature type="region of interest" description="Disordered" evidence="8">
    <location>
        <begin position="323"/>
        <end position="461"/>
    </location>
</feature>
<dbReference type="Pfam" id="PF10234">
    <property type="entry name" value="Cluap1"/>
    <property type="match status" value="1"/>
</dbReference>
<evidence type="ECO:0000256" key="7">
    <source>
        <dbReference type="SAM" id="Coils"/>
    </source>
</evidence>
<dbReference type="Proteomes" id="UP000728185">
    <property type="component" value="Unassembled WGS sequence"/>
</dbReference>
<feature type="region of interest" description="Disordered" evidence="8">
    <location>
        <begin position="497"/>
        <end position="549"/>
    </location>
</feature>
<keyword evidence="3" id="KW-0970">Cilium biogenesis/degradation</keyword>
<evidence type="ECO:0000256" key="8">
    <source>
        <dbReference type="SAM" id="MobiDB-lite"/>
    </source>
</evidence>
<comment type="caution">
    <text evidence="9">The sequence shown here is derived from an EMBL/GenBank/DDBJ whole genome shotgun (WGS) entry which is preliminary data.</text>
</comment>
<gene>
    <name evidence="9" type="ORF">FBUS_00292</name>
</gene>
<keyword evidence="6" id="KW-0966">Cell projection</keyword>
<keyword evidence="10" id="KW-1185">Reference proteome</keyword>
<dbReference type="GO" id="GO:0005815">
    <property type="term" value="C:microtubule organizing center"/>
    <property type="evidence" value="ECO:0007669"/>
    <property type="project" value="TreeGrafter"/>
</dbReference>
<protein>
    <submittedName>
        <fullName evidence="9">Clusterin-associated protein 1</fullName>
    </submittedName>
</protein>
<comment type="similarity">
    <text evidence="2">Belongs to the CLUAP1 family.</text>
</comment>
<feature type="coiled-coil region" evidence="7">
    <location>
        <begin position="202"/>
        <end position="250"/>
    </location>
</feature>
<keyword evidence="5" id="KW-0969">Cilium</keyword>
<evidence type="ECO:0000256" key="5">
    <source>
        <dbReference type="ARBA" id="ARBA00023069"/>
    </source>
</evidence>
<evidence type="ECO:0000256" key="2">
    <source>
        <dbReference type="ARBA" id="ARBA00008340"/>
    </source>
</evidence>
<evidence type="ECO:0000313" key="9">
    <source>
        <dbReference type="EMBL" id="KAA0200630.1"/>
    </source>
</evidence>
<keyword evidence="4 7" id="KW-0175">Coiled coil</keyword>
<dbReference type="AlphaFoldDB" id="A0A8E0S6D3"/>
<comment type="subcellular location">
    <subcellularLocation>
        <location evidence="1">Cell projection</location>
        <location evidence="1">Cilium</location>
    </subcellularLocation>
</comment>
<sequence length="549" mass="62398">MSYREMRTFTEIMRSLGFPRLISMENFRQPNFPLVAEILAWLVLRYDSHADVPQCVDTEQDRVLFVKMIAHFMATRACIRLNTKKIYQANGFAVKELLKIAKVLYSAMCEDRKKTETEQLDLCVTEIFDMSKKRELQEGRALSGQLASCGASLHALIGREIDLREIRDGAIRRQLDSEWVEKCVANARDELKGMVEKTETSLINVAADEENLDQKIEKKRNELERNRKRLSTLQSVRPAYMEEYEQLEEELGSWYTFYLTRFRNLAYLENQYEELIKSGSIGQVEDGEATLRAIAEQLKQSGRLAEGEACDKLDLRKTESRTRTRVRKQKQLNTRDDVDDDEEGERDDEYLIDGQDDDADQDDDDDDDDDDEDDDDEDEEEDEDESDDDQDDGPVSADPFDHQTEHLMRGVRNQLAPGWSPSRQYIPAASYRGRPDQNFNGDLGAGDPLEHGDSKIPIKHGKSFRMDSGVKSQEMLGAGAEDVLSNDDDDDDAEAVPMSNVNDNFGTASTRDGLLHTDSGPGVLRSQKTKGGTVAGLSKTMEEDEDDDF</sequence>
<name>A0A8E0S6D3_9TREM</name>
<dbReference type="GO" id="GO:0030992">
    <property type="term" value="C:intraciliary transport particle B"/>
    <property type="evidence" value="ECO:0007669"/>
    <property type="project" value="TreeGrafter"/>
</dbReference>
<evidence type="ECO:0000256" key="3">
    <source>
        <dbReference type="ARBA" id="ARBA00022794"/>
    </source>
</evidence>
<proteinExistence type="inferred from homology"/>
<evidence type="ECO:0000313" key="10">
    <source>
        <dbReference type="Proteomes" id="UP000728185"/>
    </source>
</evidence>
<dbReference type="EMBL" id="LUCM01000380">
    <property type="protein sequence ID" value="KAA0200630.1"/>
    <property type="molecule type" value="Genomic_DNA"/>
</dbReference>
<organism evidence="9 10">
    <name type="scientific">Fasciolopsis buskii</name>
    <dbReference type="NCBI Taxonomy" id="27845"/>
    <lineage>
        <taxon>Eukaryota</taxon>
        <taxon>Metazoa</taxon>
        <taxon>Spiralia</taxon>
        <taxon>Lophotrochozoa</taxon>
        <taxon>Platyhelminthes</taxon>
        <taxon>Trematoda</taxon>
        <taxon>Digenea</taxon>
        <taxon>Plagiorchiida</taxon>
        <taxon>Echinostomata</taxon>
        <taxon>Echinostomatoidea</taxon>
        <taxon>Fasciolidae</taxon>
        <taxon>Fasciolopsis</taxon>
    </lineage>
</organism>
<feature type="compositionally biased region" description="Acidic residues" evidence="8">
    <location>
        <begin position="337"/>
        <end position="392"/>
    </location>
</feature>
<accession>A0A8E0S6D3</accession>
<dbReference type="InterPro" id="IPR019366">
    <property type="entry name" value="Clusterin-associated_protein-1"/>
</dbReference>
<dbReference type="GO" id="GO:0060271">
    <property type="term" value="P:cilium assembly"/>
    <property type="evidence" value="ECO:0007669"/>
    <property type="project" value="TreeGrafter"/>
</dbReference>
<dbReference type="PANTHER" id="PTHR21547:SF0">
    <property type="entry name" value="CLUSTERIN-ASSOCIATED PROTEIN 1"/>
    <property type="match status" value="1"/>
</dbReference>
<reference evidence="9" key="1">
    <citation type="submission" date="2019-05" db="EMBL/GenBank/DDBJ databases">
        <title>Annotation for the trematode Fasciolopsis buski.</title>
        <authorList>
            <person name="Choi Y.-J."/>
        </authorList>
    </citation>
    <scope>NUCLEOTIDE SEQUENCE</scope>
    <source>
        <strain evidence="9">HT</strain>
        <tissue evidence="9">Whole worm</tissue>
    </source>
</reference>
<dbReference type="PANTHER" id="PTHR21547">
    <property type="entry name" value="CLUSTERIN ASSOCIATED PROTEIN 1"/>
    <property type="match status" value="1"/>
</dbReference>
<evidence type="ECO:0000256" key="4">
    <source>
        <dbReference type="ARBA" id="ARBA00023054"/>
    </source>
</evidence>
<feature type="compositionally biased region" description="Basic and acidic residues" evidence="8">
    <location>
        <begin position="399"/>
        <end position="408"/>
    </location>
</feature>
<evidence type="ECO:0000256" key="6">
    <source>
        <dbReference type="ARBA" id="ARBA00023273"/>
    </source>
</evidence>
<feature type="compositionally biased region" description="Polar residues" evidence="8">
    <location>
        <begin position="499"/>
        <end position="510"/>
    </location>
</feature>